<dbReference type="Proteomes" id="UP001631969">
    <property type="component" value="Unassembled WGS sequence"/>
</dbReference>
<keyword evidence="2" id="KW-1185">Reference proteome</keyword>
<evidence type="ECO:0000313" key="2">
    <source>
        <dbReference type="Proteomes" id="UP001631969"/>
    </source>
</evidence>
<proteinExistence type="predicted"/>
<dbReference type="EMBL" id="JBJURJ010000015">
    <property type="protein sequence ID" value="MFM9330826.1"/>
    <property type="molecule type" value="Genomic_DNA"/>
</dbReference>
<accession>A0ACC7P4G5</accession>
<gene>
    <name evidence="1" type="ORF">ACI1P1_21280</name>
</gene>
<organism evidence="1 2">
    <name type="scientific">Paenibacillus mesotrionivorans</name>
    <dbReference type="NCBI Taxonomy" id="3160968"/>
    <lineage>
        <taxon>Bacteria</taxon>
        <taxon>Bacillati</taxon>
        <taxon>Bacillota</taxon>
        <taxon>Bacilli</taxon>
        <taxon>Bacillales</taxon>
        <taxon>Paenibacillaceae</taxon>
        <taxon>Paenibacillus</taxon>
    </lineage>
</organism>
<protein>
    <submittedName>
        <fullName evidence="1">Zf-HC2 domain-containing protein</fullName>
    </submittedName>
</protein>
<evidence type="ECO:0000313" key="1">
    <source>
        <dbReference type="EMBL" id="MFM9330826.1"/>
    </source>
</evidence>
<comment type="caution">
    <text evidence="1">The sequence shown here is derived from an EMBL/GenBank/DDBJ whole genome shotgun (WGS) entry which is preliminary data.</text>
</comment>
<reference evidence="1" key="1">
    <citation type="submission" date="2024-12" db="EMBL/GenBank/DDBJ databases">
        <authorList>
            <person name="Wu N."/>
        </authorList>
    </citation>
    <scope>NUCLEOTIDE SEQUENCE</scope>
    <source>
        <strain evidence="1">P15</strain>
    </source>
</reference>
<name>A0ACC7P4G5_9BACL</name>
<sequence>MKYDCELIRDLLPLVQDDMASPASQAAAAEHMESCEACRVWYEGMKREPEANRENEGTEATDHYKSLARRLRLRKTLTLTGLACIVSLVLITSFAYTQGLRFSAEQAAGTSRYVDEQSTLLGEVEVGAYKVFFYENEDKYRTVLTKESFGLWKNSSSSWANKTEDQVKLVGWSSMTDRTGGQGVTAIPVQSLDPQVAYIEMGPDKERQRLELAVGETAIFAWDSSIRWNDLNGIAYSGDGKPLYKLGYEAANHSIRTDELRWLAVTPANHASH</sequence>